<evidence type="ECO:0000256" key="3">
    <source>
        <dbReference type="ARBA" id="ARBA00005740"/>
    </source>
</evidence>
<dbReference type="Pfam" id="PF00923">
    <property type="entry name" value="TAL_FSA"/>
    <property type="match status" value="1"/>
</dbReference>
<proteinExistence type="inferred from homology"/>
<dbReference type="UniPathway" id="UPA00115">
    <property type="reaction ID" value="UER00414"/>
</dbReference>
<keyword evidence="7 9" id="KW-0704">Schiff base</keyword>
<comment type="caution">
    <text evidence="10">The sequence shown here is derived from an EMBL/GenBank/DDBJ whole genome shotgun (WGS) entry which is preliminary data.</text>
</comment>
<dbReference type="GO" id="GO:0006098">
    <property type="term" value="P:pentose-phosphate shunt"/>
    <property type="evidence" value="ECO:0007669"/>
    <property type="project" value="UniProtKB-UniRule"/>
</dbReference>
<keyword evidence="5 9" id="KW-0808">Transferase</keyword>
<dbReference type="InterPro" id="IPR033919">
    <property type="entry name" value="TSA/FSA_arc/bac"/>
</dbReference>
<evidence type="ECO:0000313" key="11">
    <source>
        <dbReference type="Proteomes" id="UP000317778"/>
    </source>
</evidence>
<comment type="similarity">
    <text evidence="3 9">Belongs to the transaldolase family. Type 3B subfamily.</text>
</comment>
<dbReference type="SUPFAM" id="SSF51569">
    <property type="entry name" value="Aldolase"/>
    <property type="match status" value="1"/>
</dbReference>
<dbReference type="InterPro" id="IPR022999">
    <property type="entry name" value="Transaldolase_3B"/>
</dbReference>
<dbReference type="AlphaFoldDB" id="A0A532VAG0"/>
<dbReference type="HAMAP" id="MF_00494">
    <property type="entry name" value="Transaldolase_3b"/>
    <property type="match status" value="1"/>
</dbReference>
<accession>A0A532VAG0</accession>
<protein>
    <recommendedName>
        <fullName evidence="9">Probable transaldolase</fullName>
        <ecNumber evidence="9">2.2.1.2</ecNumber>
    </recommendedName>
</protein>
<dbReference type="EMBL" id="NJBO01000001">
    <property type="protein sequence ID" value="TKJ44193.1"/>
    <property type="molecule type" value="Genomic_DNA"/>
</dbReference>
<dbReference type="InterPro" id="IPR001585">
    <property type="entry name" value="TAL/FSA"/>
</dbReference>
<dbReference type="GO" id="GO:0005737">
    <property type="term" value="C:cytoplasm"/>
    <property type="evidence" value="ECO:0007669"/>
    <property type="project" value="UniProtKB-SubCell"/>
</dbReference>
<keyword evidence="4 9" id="KW-0963">Cytoplasm</keyword>
<evidence type="ECO:0000256" key="4">
    <source>
        <dbReference type="ARBA" id="ARBA00022490"/>
    </source>
</evidence>
<dbReference type="FunFam" id="3.20.20.70:FF:000018">
    <property type="entry name" value="Probable transaldolase"/>
    <property type="match status" value="1"/>
</dbReference>
<evidence type="ECO:0000256" key="7">
    <source>
        <dbReference type="ARBA" id="ARBA00023270"/>
    </source>
</evidence>
<comment type="function">
    <text evidence="9">Transaldolase is important for the balance of metabolites in the pentose-phosphate pathway.</text>
</comment>
<dbReference type="InterPro" id="IPR004731">
    <property type="entry name" value="Transaldolase_3B/F6P_aldolase"/>
</dbReference>
<comment type="pathway">
    <text evidence="2 9">Carbohydrate degradation; pentose phosphate pathway; D-glyceraldehyde 3-phosphate and beta-D-fructose 6-phosphate from D-ribose 5-phosphate and D-xylulose 5-phosphate (non-oxidative stage): step 2/3.</text>
</comment>
<gene>
    <name evidence="10" type="primary">fsa</name>
    <name evidence="9" type="synonym">tal</name>
    <name evidence="10" type="ORF">CEE36_00165</name>
</gene>
<dbReference type="CDD" id="cd00956">
    <property type="entry name" value="Transaldolase_FSA"/>
    <property type="match status" value="1"/>
</dbReference>
<keyword evidence="6 9" id="KW-0570">Pentose shunt</keyword>
<dbReference type="GO" id="GO:0016832">
    <property type="term" value="F:aldehyde-lyase activity"/>
    <property type="evidence" value="ECO:0007669"/>
    <property type="project" value="InterPro"/>
</dbReference>
<evidence type="ECO:0000256" key="5">
    <source>
        <dbReference type="ARBA" id="ARBA00022679"/>
    </source>
</evidence>
<reference evidence="10 11" key="1">
    <citation type="submission" date="2017-06" db="EMBL/GenBank/DDBJ databases">
        <title>Novel microbial phyla capable of carbon fixation and sulfur reduction in deep-sea sediments.</title>
        <authorList>
            <person name="Huang J."/>
            <person name="Baker B."/>
            <person name="Wang Y."/>
        </authorList>
    </citation>
    <scope>NUCLEOTIDE SEQUENCE [LARGE SCALE GENOMIC DNA]</scope>
    <source>
        <strain evidence="10">B3_TA06</strain>
    </source>
</reference>
<evidence type="ECO:0000313" key="10">
    <source>
        <dbReference type="EMBL" id="TKJ44193.1"/>
    </source>
</evidence>
<evidence type="ECO:0000256" key="2">
    <source>
        <dbReference type="ARBA" id="ARBA00004857"/>
    </source>
</evidence>
<dbReference type="Proteomes" id="UP000317778">
    <property type="component" value="Unassembled WGS sequence"/>
</dbReference>
<dbReference type="EC" id="2.2.1.2" evidence="9"/>
<organism evidence="10 11">
    <name type="scientific">candidate division TA06 bacterium B3_TA06</name>
    <dbReference type="NCBI Taxonomy" id="2012487"/>
    <lineage>
        <taxon>Bacteria</taxon>
        <taxon>Bacteria division TA06</taxon>
    </lineage>
</organism>
<evidence type="ECO:0000256" key="1">
    <source>
        <dbReference type="ARBA" id="ARBA00004496"/>
    </source>
</evidence>
<dbReference type="PANTHER" id="PTHR10683">
    <property type="entry name" value="TRANSALDOLASE"/>
    <property type="match status" value="1"/>
</dbReference>
<evidence type="ECO:0000256" key="6">
    <source>
        <dbReference type="ARBA" id="ARBA00023126"/>
    </source>
</evidence>
<name>A0A532VAG0_UNCT6</name>
<sequence length="219" mass="24103">MELYLDTGNIDEIREIAGWGVVDGVTTNPTLLSRERDRGDYRALLKEICDVVQGPVSAEVTALDADGMVRQAQSLSKISEHIVVKIPCIPEGLKATGVLFEEGIHVNMTLTFSPLQAILAANAGAAYVSPFVGRLDDIGHEGINQVARIREIFDNYGIDTQIIFASTRHPEHVMQAALIGADICTMPARVFRQMVKHPLTDIGLKRFLDDWEKTGFSIE</sequence>
<dbReference type="GO" id="GO:0005975">
    <property type="term" value="P:carbohydrate metabolic process"/>
    <property type="evidence" value="ECO:0007669"/>
    <property type="project" value="InterPro"/>
</dbReference>
<feature type="active site" description="Schiff-base intermediate with substrate" evidence="9">
    <location>
        <position position="85"/>
    </location>
</feature>
<evidence type="ECO:0000256" key="9">
    <source>
        <dbReference type="HAMAP-Rule" id="MF_00494"/>
    </source>
</evidence>
<comment type="catalytic activity">
    <reaction evidence="8 9">
        <text>D-sedoheptulose 7-phosphate + D-glyceraldehyde 3-phosphate = D-erythrose 4-phosphate + beta-D-fructose 6-phosphate</text>
        <dbReference type="Rhea" id="RHEA:17053"/>
        <dbReference type="ChEBI" id="CHEBI:16897"/>
        <dbReference type="ChEBI" id="CHEBI:57483"/>
        <dbReference type="ChEBI" id="CHEBI:57634"/>
        <dbReference type="ChEBI" id="CHEBI:59776"/>
        <dbReference type="EC" id="2.2.1.2"/>
    </reaction>
</comment>
<dbReference type="InterPro" id="IPR013785">
    <property type="entry name" value="Aldolase_TIM"/>
</dbReference>
<dbReference type="Gene3D" id="3.20.20.70">
    <property type="entry name" value="Aldolase class I"/>
    <property type="match status" value="1"/>
</dbReference>
<dbReference type="PANTHER" id="PTHR10683:SF40">
    <property type="entry name" value="FRUCTOSE-6-PHOSPHATE ALDOLASE 1-RELATED"/>
    <property type="match status" value="1"/>
</dbReference>
<comment type="subcellular location">
    <subcellularLocation>
        <location evidence="1 9">Cytoplasm</location>
    </subcellularLocation>
</comment>
<dbReference type="NCBIfam" id="TIGR00875">
    <property type="entry name" value="fsa_talC_mipB"/>
    <property type="match status" value="1"/>
</dbReference>
<evidence type="ECO:0000256" key="8">
    <source>
        <dbReference type="ARBA" id="ARBA00048810"/>
    </source>
</evidence>
<dbReference type="InterPro" id="IPR018225">
    <property type="entry name" value="Transaldolase_AS"/>
</dbReference>
<dbReference type="PROSITE" id="PS01054">
    <property type="entry name" value="TRANSALDOLASE_1"/>
    <property type="match status" value="1"/>
</dbReference>
<dbReference type="GO" id="GO:0004801">
    <property type="term" value="F:transaldolase activity"/>
    <property type="evidence" value="ECO:0007669"/>
    <property type="project" value="UniProtKB-UniRule"/>
</dbReference>